<protein>
    <submittedName>
        <fullName evidence="6">Methyl-accepting chemotaxis protein</fullName>
    </submittedName>
</protein>
<keyword evidence="4" id="KW-1133">Transmembrane helix</keyword>
<gene>
    <name evidence="6" type="ORF">ACFFVI_14680</name>
</gene>
<feature type="coiled-coil region" evidence="3">
    <location>
        <begin position="165"/>
        <end position="192"/>
    </location>
</feature>
<comment type="caution">
    <text evidence="6">The sequence shown here is derived from an EMBL/GenBank/DDBJ whole genome shotgun (WGS) entry which is preliminary data.</text>
</comment>
<keyword evidence="1 2" id="KW-0807">Transducer</keyword>
<proteinExistence type="predicted"/>
<dbReference type="Gene3D" id="1.10.287.950">
    <property type="entry name" value="Methyl-accepting chemotaxis protein"/>
    <property type="match status" value="1"/>
</dbReference>
<dbReference type="Pfam" id="PF00015">
    <property type="entry name" value="MCPsignal"/>
    <property type="match status" value="1"/>
</dbReference>
<keyword evidence="4" id="KW-0472">Membrane</keyword>
<organism evidence="6 7">
    <name type="scientific">Kineococcus gynurae</name>
    <dbReference type="NCBI Taxonomy" id="452979"/>
    <lineage>
        <taxon>Bacteria</taxon>
        <taxon>Bacillati</taxon>
        <taxon>Actinomycetota</taxon>
        <taxon>Actinomycetes</taxon>
        <taxon>Kineosporiales</taxon>
        <taxon>Kineosporiaceae</taxon>
        <taxon>Kineococcus</taxon>
    </lineage>
</organism>
<evidence type="ECO:0000256" key="2">
    <source>
        <dbReference type="PROSITE-ProRule" id="PRU00284"/>
    </source>
</evidence>
<evidence type="ECO:0000256" key="3">
    <source>
        <dbReference type="SAM" id="Coils"/>
    </source>
</evidence>
<accession>A0ABV5LVU9</accession>
<sequence length="418" mass="42775">MVISASSSLTDGSVTARLLPWAWVMIAATLAITGGVAAGQRLPLLVAAGVALVVATVLFLTGERVTRPWANRVAPWPLLAVLAALGVLAPAGEPVYVALTVASVVLTAFNGRVPSLLAAVAGSLAVLAFPLYRATDALAATGQLLAHAGVLLMAGLGLLAVRARVDAAVAAAVQVEQDAARAQAESAAARQRADAERAVAASAELAERVRFQEQISRQSESLAEAAEQVRLQSSSVAAAVEEMSAALANLTQTAQTTEQIAEGVAGRARDAAETMLSLRTSSGRIHTASDVIQGIAEQTNLLALNATIEAARAGEAGRGFAVVAAEVKELARQSGGNADSITSSVNEVQGHVALAVERVAEISTSMVELSEHNGLLSISIDQQATALREIAASVAGTATEVALMADGIESLRRIARNR</sequence>
<reference evidence="6 7" key="1">
    <citation type="submission" date="2024-09" db="EMBL/GenBank/DDBJ databases">
        <authorList>
            <person name="Sun Q."/>
            <person name="Mori K."/>
        </authorList>
    </citation>
    <scope>NUCLEOTIDE SEQUENCE [LARGE SCALE GENOMIC DNA]</scope>
    <source>
        <strain evidence="6 7">TISTR 1856</strain>
    </source>
</reference>
<dbReference type="Proteomes" id="UP001589748">
    <property type="component" value="Unassembled WGS sequence"/>
</dbReference>
<dbReference type="PANTHER" id="PTHR32089:SF112">
    <property type="entry name" value="LYSOZYME-LIKE PROTEIN-RELATED"/>
    <property type="match status" value="1"/>
</dbReference>
<dbReference type="PANTHER" id="PTHR32089">
    <property type="entry name" value="METHYL-ACCEPTING CHEMOTAXIS PROTEIN MCPB"/>
    <property type="match status" value="1"/>
</dbReference>
<dbReference type="RefSeq" id="WP_380137260.1">
    <property type="nucleotide sequence ID" value="NZ_JBHLUI010000008.1"/>
</dbReference>
<feature type="domain" description="Methyl-accepting transducer" evidence="5">
    <location>
        <begin position="197"/>
        <end position="418"/>
    </location>
</feature>
<feature type="transmembrane region" description="Helical" evidence="4">
    <location>
        <begin position="112"/>
        <end position="132"/>
    </location>
</feature>
<dbReference type="PROSITE" id="PS50111">
    <property type="entry name" value="CHEMOTAXIS_TRANSDUC_2"/>
    <property type="match status" value="1"/>
</dbReference>
<feature type="transmembrane region" description="Helical" evidence="4">
    <location>
        <begin position="73"/>
        <end position="92"/>
    </location>
</feature>
<feature type="transmembrane region" description="Helical" evidence="4">
    <location>
        <begin position="144"/>
        <end position="161"/>
    </location>
</feature>
<dbReference type="EMBL" id="JBHMDM010000007">
    <property type="protein sequence ID" value="MFB9378214.1"/>
    <property type="molecule type" value="Genomic_DNA"/>
</dbReference>
<evidence type="ECO:0000256" key="4">
    <source>
        <dbReference type="SAM" id="Phobius"/>
    </source>
</evidence>
<dbReference type="SUPFAM" id="SSF58104">
    <property type="entry name" value="Methyl-accepting chemotaxis protein (MCP) signaling domain"/>
    <property type="match status" value="1"/>
</dbReference>
<name>A0ABV5LVU9_9ACTN</name>
<evidence type="ECO:0000313" key="7">
    <source>
        <dbReference type="Proteomes" id="UP001589748"/>
    </source>
</evidence>
<keyword evidence="7" id="KW-1185">Reference proteome</keyword>
<keyword evidence="3" id="KW-0175">Coiled coil</keyword>
<dbReference type="SMART" id="SM00283">
    <property type="entry name" value="MA"/>
    <property type="match status" value="1"/>
</dbReference>
<evidence type="ECO:0000256" key="1">
    <source>
        <dbReference type="ARBA" id="ARBA00023224"/>
    </source>
</evidence>
<feature type="transmembrane region" description="Helical" evidence="4">
    <location>
        <begin position="44"/>
        <end position="61"/>
    </location>
</feature>
<evidence type="ECO:0000259" key="5">
    <source>
        <dbReference type="PROSITE" id="PS50111"/>
    </source>
</evidence>
<feature type="transmembrane region" description="Helical" evidence="4">
    <location>
        <begin position="21"/>
        <end position="38"/>
    </location>
</feature>
<evidence type="ECO:0000313" key="6">
    <source>
        <dbReference type="EMBL" id="MFB9378214.1"/>
    </source>
</evidence>
<keyword evidence="4" id="KW-0812">Transmembrane</keyword>
<dbReference type="InterPro" id="IPR004089">
    <property type="entry name" value="MCPsignal_dom"/>
</dbReference>